<name>A0AAV0CB59_9ASTE</name>
<sequence>MNNICNLKFHHGGSWVYNIHLEYQNDEADVITNSDVDFLDYESIKKYEIDLKLQNIRNVFCATAWKGG</sequence>
<reference evidence="2" key="1">
    <citation type="submission" date="2022-07" db="EMBL/GenBank/DDBJ databases">
        <authorList>
            <person name="Macas J."/>
            <person name="Novak P."/>
            <person name="Neumann P."/>
        </authorList>
    </citation>
    <scope>NUCLEOTIDE SEQUENCE</scope>
</reference>
<dbReference type="Proteomes" id="UP001152523">
    <property type="component" value="Unassembled WGS sequence"/>
</dbReference>
<feature type="domain" description="PB1-like" evidence="1">
    <location>
        <begin position="2"/>
        <end position="59"/>
    </location>
</feature>
<dbReference type="AlphaFoldDB" id="A0AAV0CB59"/>
<dbReference type="Pfam" id="PF26130">
    <property type="entry name" value="PB1-like"/>
    <property type="match status" value="1"/>
</dbReference>
<accession>A0AAV0CB59</accession>
<evidence type="ECO:0000259" key="1">
    <source>
        <dbReference type="Pfam" id="PF26130"/>
    </source>
</evidence>
<evidence type="ECO:0000313" key="2">
    <source>
        <dbReference type="EMBL" id="CAH9070788.1"/>
    </source>
</evidence>
<organism evidence="2 3">
    <name type="scientific">Cuscuta epithymum</name>
    <dbReference type="NCBI Taxonomy" id="186058"/>
    <lineage>
        <taxon>Eukaryota</taxon>
        <taxon>Viridiplantae</taxon>
        <taxon>Streptophyta</taxon>
        <taxon>Embryophyta</taxon>
        <taxon>Tracheophyta</taxon>
        <taxon>Spermatophyta</taxon>
        <taxon>Magnoliopsida</taxon>
        <taxon>eudicotyledons</taxon>
        <taxon>Gunneridae</taxon>
        <taxon>Pentapetalae</taxon>
        <taxon>asterids</taxon>
        <taxon>lamiids</taxon>
        <taxon>Solanales</taxon>
        <taxon>Convolvulaceae</taxon>
        <taxon>Cuscuteae</taxon>
        <taxon>Cuscuta</taxon>
        <taxon>Cuscuta subgen. Cuscuta</taxon>
    </lineage>
</organism>
<dbReference type="InterPro" id="IPR058594">
    <property type="entry name" value="PB1-like_dom_pln"/>
</dbReference>
<protein>
    <recommendedName>
        <fullName evidence="1">PB1-like domain-containing protein</fullName>
    </recommendedName>
</protein>
<comment type="caution">
    <text evidence="2">The sequence shown here is derived from an EMBL/GenBank/DDBJ whole genome shotgun (WGS) entry which is preliminary data.</text>
</comment>
<proteinExistence type="predicted"/>
<evidence type="ECO:0000313" key="3">
    <source>
        <dbReference type="Proteomes" id="UP001152523"/>
    </source>
</evidence>
<keyword evidence="3" id="KW-1185">Reference proteome</keyword>
<gene>
    <name evidence="2" type="ORF">CEPIT_LOCUS3599</name>
</gene>
<dbReference type="EMBL" id="CAMAPF010000018">
    <property type="protein sequence ID" value="CAH9070788.1"/>
    <property type="molecule type" value="Genomic_DNA"/>
</dbReference>